<dbReference type="PANTHER" id="PTHR24381">
    <property type="entry name" value="ZINC FINGER PROTEIN"/>
    <property type="match status" value="1"/>
</dbReference>
<protein>
    <recommendedName>
        <fullName evidence="10">C2H2-type domain-containing protein</fullName>
    </recommendedName>
</protein>
<keyword evidence="3" id="KW-0677">Repeat</keyword>
<sequence>MRMDKDPSHMTERILDLTLQIIYQLTGESFPPVKSNDHVTITMPRPQLLKPEINTKKILKVAQKIIELLTGEVPIRCQDVTVYFSMEEWEYLEGHKDLYKDVMMDNQPPLTSPDGSSNGNPPERCPCPLYSQDSTQEGHTIPHHHQVDGSSNGNPPERCPRPLYSRDSTQEGHTIPHHHQVDGSSNGNPPERCPCPLYSRDSTQEDHTIPCQYQGEILINIKEEDIEEEEINMKDDESCMEEEHPPEISTDGHIVRKTMVEPLISSPHCDLEVTSLRQDSTMENMEDILPGLLGHQDPEGSSTRNPDTTFKHNQPEHSSGSGTPEPSSPDEAPPDTTDAMTLHTAYTDKNRIYPCSECGKTFVLQHIFGGPQRTSTAVEPFTCCECQKLLSLKPELGQLREGNSKAKRFACSECGKRFSRRCYLFHHESIHAGNCENQCSECGKCFTNKSNLVVHYRSHTGEKPYPCTECEKRFTHRSTLVKHLRIHTGERPYSCLYCGKGFAQKSGIDRHQRIHMKEVSTIII</sequence>
<dbReference type="Proteomes" id="UP001162483">
    <property type="component" value="Unassembled WGS sequence"/>
</dbReference>
<comment type="caution">
    <text evidence="11">The sequence shown here is derived from an EMBL/GenBank/DDBJ whole genome shotgun (WGS) entry which is preliminary data.</text>
</comment>
<evidence type="ECO:0000256" key="9">
    <source>
        <dbReference type="SAM" id="MobiDB-lite"/>
    </source>
</evidence>
<dbReference type="InterPro" id="IPR036051">
    <property type="entry name" value="KRAB_dom_sf"/>
</dbReference>
<evidence type="ECO:0000256" key="7">
    <source>
        <dbReference type="ARBA" id="ARBA00023242"/>
    </source>
</evidence>
<keyword evidence="5" id="KW-0862">Zinc</keyword>
<accession>A0ABN9CJ57</accession>
<dbReference type="PANTHER" id="PTHR24381:SF390">
    <property type="entry name" value="ZINC FINGER PROTEIN 37 HOMOLOG"/>
    <property type="match status" value="1"/>
</dbReference>
<name>A0ABN9CJ57_9NEOB</name>
<dbReference type="InterPro" id="IPR013087">
    <property type="entry name" value="Znf_C2H2_type"/>
</dbReference>
<gene>
    <name evidence="11" type="ORF">SPARVUS_LOCUS5194496</name>
</gene>
<evidence type="ECO:0000256" key="2">
    <source>
        <dbReference type="ARBA" id="ARBA00022723"/>
    </source>
</evidence>
<keyword evidence="4 8" id="KW-0863">Zinc-finger</keyword>
<comment type="subcellular location">
    <subcellularLocation>
        <location evidence="1">Nucleus</location>
    </subcellularLocation>
</comment>
<evidence type="ECO:0000256" key="6">
    <source>
        <dbReference type="ARBA" id="ARBA00023125"/>
    </source>
</evidence>
<organism evidence="11 12">
    <name type="scientific">Staurois parvus</name>
    <dbReference type="NCBI Taxonomy" id="386267"/>
    <lineage>
        <taxon>Eukaryota</taxon>
        <taxon>Metazoa</taxon>
        <taxon>Chordata</taxon>
        <taxon>Craniata</taxon>
        <taxon>Vertebrata</taxon>
        <taxon>Euteleostomi</taxon>
        <taxon>Amphibia</taxon>
        <taxon>Batrachia</taxon>
        <taxon>Anura</taxon>
        <taxon>Neobatrachia</taxon>
        <taxon>Ranoidea</taxon>
        <taxon>Ranidae</taxon>
        <taxon>Staurois</taxon>
    </lineage>
</organism>
<feature type="domain" description="C2H2-type" evidence="10">
    <location>
        <begin position="437"/>
        <end position="464"/>
    </location>
</feature>
<dbReference type="PROSITE" id="PS00028">
    <property type="entry name" value="ZINC_FINGER_C2H2_1"/>
    <property type="match status" value="4"/>
</dbReference>
<evidence type="ECO:0000313" key="12">
    <source>
        <dbReference type="Proteomes" id="UP001162483"/>
    </source>
</evidence>
<dbReference type="SMART" id="SM00355">
    <property type="entry name" value="ZnF_C2H2"/>
    <property type="match status" value="4"/>
</dbReference>
<dbReference type="EMBL" id="CATNWA010010611">
    <property type="protein sequence ID" value="CAI9560172.1"/>
    <property type="molecule type" value="Genomic_DNA"/>
</dbReference>
<evidence type="ECO:0000256" key="5">
    <source>
        <dbReference type="ARBA" id="ARBA00022833"/>
    </source>
</evidence>
<dbReference type="CDD" id="cd07765">
    <property type="entry name" value="KRAB_A-box"/>
    <property type="match status" value="1"/>
</dbReference>
<proteinExistence type="predicted"/>
<evidence type="ECO:0000256" key="1">
    <source>
        <dbReference type="ARBA" id="ARBA00004123"/>
    </source>
</evidence>
<dbReference type="Gene3D" id="6.10.140.140">
    <property type="match status" value="1"/>
</dbReference>
<feature type="domain" description="C2H2-type" evidence="10">
    <location>
        <begin position="493"/>
        <end position="520"/>
    </location>
</feature>
<dbReference type="SUPFAM" id="SSF109640">
    <property type="entry name" value="KRAB domain (Kruppel-associated box)"/>
    <property type="match status" value="1"/>
</dbReference>
<evidence type="ECO:0000256" key="8">
    <source>
        <dbReference type="PROSITE-ProRule" id="PRU00042"/>
    </source>
</evidence>
<evidence type="ECO:0000256" key="4">
    <source>
        <dbReference type="ARBA" id="ARBA00022771"/>
    </source>
</evidence>
<dbReference type="SUPFAM" id="SSF57667">
    <property type="entry name" value="beta-beta-alpha zinc fingers"/>
    <property type="match status" value="3"/>
</dbReference>
<keyword evidence="6" id="KW-0238">DNA-binding</keyword>
<feature type="compositionally biased region" description="Low complexity" evidence="9">
    <location>
        <begin position="316"/>
        <end position="325"/>
    </location>
</feature>
<feature type="domain" description="C2H2-type" evidence="10">
    <location>
        <begin position="409"/>
        <end position="436"/>
    </location>
</feature>
<feature type="region of interest" description="Disordered" evidence="9">
    <location>
        <begin position="290"/>
        <end position="338"/>
    </location>
</feature>
<reference evidence="11" key="1">
    <citation type="submission" date="2023-05" db="EMBL/GenBank/DDBJ databases">
        <authorList>
            <person name="Stuckert A."/>
        </authorList>
    </citation>
    <scope>NUCLEOTIDE SEQUENCE</scope>
</reference>
<feature type="region of interest" description="Disordered" evidence="9">
    <location>
        <begin position="103"/>
        <end position="201"/>
    </location>
</feature>
<keyword evidence="7" id="KW-0539">Nucleus</keyword>
<dbReference type="InterPro" id="IPR036236">
    <property type="entry name" value="Znf_C2H2_sf"/>
</dbReference>
<dbReference type="InterPro" id="IPR001909">
    <property type="entry name" value="KRAB"/>
</dbReference>
<dbReference type="Pfam" id="PF00096">
    <property type="entry name" value="zf-C2H2"/>
    <property type="match status" value="4"/>
</dbReference>
<evidence type="ECO:0000259" key="10">
    <source>
        <dbReference type="PROSITE" id="PS50157"/>
    </source>
</evidence>
<evidence type="ECO:0000313" key="11">
    <source>
        <dbReference type="EMBL" id="CAI9560172.1"/>
    </source>
</evidence>
<dbReference type="PROSITE" id="PS50157">
    <property type="entry name" value="ZINC_FINGER_C2H2_2"/>
    <property type="match status" value="5"/>
</dbReference>
<feature type="domain" description="C2H2-type" evidence="10">
    <location>
        <begin position="353"/>
        <end position="380"/>
    </location>
</feature>
<dbReference type="Gene3D" id="3.30.160.60">
    <property type="entry name" value="Classic Zinc Finger"/>
    <property type="match status" value="5"/>
</dbReference>
<feature type="domain" description="C2H2-type" evidence="10">
    <location>
        <begin position="465"/>
        <end position="492"/>
    </location>
</feature>
<evidence type="ECO:0000256" key="3">
    <source>
        <dbReference type="ARBA" id="ARBA00022737"/>
    </source>
</evidence>
<keyword evidence="12" id="KW-1185">Reference proteome</keyword>
<dbReference type="Pfam" id="PF01352">
    <property type="entry name" value="KRAB"/>
    <property type="match status" value="1"/>
</dbReference>
<keyword evidence="2" id="KW-0479">Metal-binding</keyword>
<feature type="compositionally biased region" description="Polar residues" evidence="9">
    <location>
        <begin position="299"/>
        <end position="308"/>
    </location>
</feature>